<evidence type="ECO:0000313" key="2">
    <source>
        <dbReference type="EMBL" id="MDQ0190118.1"/>
    </source>
</evidence>
<dbReference type="InterPro" id="IPR002509">
    <property type="entry name" value="NODB_dom"/>
</dbReference>
<organism evidence="2 3">
    <name type="scientific">Alicyclobacillus cycloheptanicus</name>
    <dbReference type="NCBI Taxonomy" id="1457"/>
    <lineage>
        <taxon>Bacteria</taxon>
        <taxon>Bacillati</taxon>
        <taxon>Bacillota</taxon>
        <taxon>Bacilli</taxon>
        <taxon>Bacillales</taxon>
        <taxon>Alicyclobacillaceae</taxon>
        <taxon>Alicyclobacillus</taxon>
    </lineage>
</organism>
<dbReference type="Pfam" id="PF01522">
    <property type="entry name" value="Polysacc_deac_1"/>
    <property type="match status" value="1"/>
</dbReference>
<reference evidence="2 3" key="1">
    <citation type="submission" date="2023-07" db="EMBL/GenBank/DDBJ databases">
        <title>Genomic Encyclopedia of Type Strains, Phase IV (KMG-IV): sequencing the most valuable type-strain genomes for metagenomic binning, comparative biology and taxonomic classification.</title>
        <authorList>
            <person name="Goeker M."/>
        </authorList>
    </citation>
    <scope>NUCLEOTIDE SEQUENCE [LARGE SCALE GENOMIC DNA]</scope>
    <source>
        <strain evidence="2 3">DSM 4006</strain>
    </source>
</reference>
<dbReference type="Pfam" id="PF11959">
    <property type="entry name" value="DUF3473"/>
    <property type="match status" value="1"/>
</dbReference>
<feature type="domain" description="NodB homology" evidence="1">
    <location>
        <begin position="10"/>
        <end position="292"/>
    </location>
</feature>
<dbReference type="PANTHER" id="PTHR47561">
    <property type="entry name" value="POLYSACCHARIDE DEACETYLASE FAMILY PROTEIN (AFU_ORTHOLOGUE AFUA_6G05030)"/>
    <property type="match status" value="1"/>
</dbReference>
<gene>
    <name evidence="2" type="ORF">J2S03_001981</name>
</gene>
<proteinExistence type="predicted"/>
<dbReference type="InterPro" id="IPR045235">
    <property type="entry name" value="PuuE_HpPgdA-like"/>
</dbReference>
<protein>
    <submittedName>
        <fullName evidence="2">Polysaccharide deacetylase family protein (PEP-CTERM system associated)</fullName>
    </submittedName>
</protein>
<name>A0ABT9XIH5_9BACL</name>
<sequence>MQNALTVDVEDWYQTSDFDFPLQTWDRFEDRVDANTRKLLDLFDGFGVKGTFFVLGCVAKKHPGLVTEIVSRGHELASHGGWHQMLTRMTLAEIRSDLTWSKALLEDLSGQAVTAFRAPSWSVSHQNLEVLALLEELGFRVDSSLQPFRTPLSGMKGVPHHPFHPVVGGRRLNLVEFPSCVARLFGTAFPFSGGLYLRILPVGIITAMLRRVNRERAGMVYVHPWEVDVQQPRITRSPVIRLTHYYHLRTTERKLQRLLAQFQFGRLQDVVAGQDVPDVELAGSGGTQVAFR</sequence>
<dbReference type="PANTHER" id="PTHR47561:SF1">
    <property type="entry name" value="POLYSACCHARIDE DEACETYLASE FAMILY PROTEIN (AFU_ORTHOLOGUE AFUA_6G05030)"/>
    <property type="match status" value="1"/>
</dbReference>
<dbReference type="InterPro" id="IPR022560">
    <property type="entry name" value="DUF3473"/>
</dbReference>
<comment type="caution">
    <text evidence="2">The sequence shown here is derived from an EMBL/GenBank/DDBJ whole genome shotgun (WGS) entry which is preliminary data.</text>
</comment>
<dbReference type="PROSITE" id="PS51677">
    <property type="entry name" value="NODB"/>
    <property type="match status" value="1"/>
</dbReference>
<accession>A0ABT9XIH5</accession>
<dbReference type="Proteomes" id="UP001232973">
    <property type="component" value="Unassembled WGS sequence"/>
</dbReference>
<dbReference type="CDD" id="cd10941">
    <property type="entry name" value="CE4_PuuE_HpPgdA_like_2"/>
    <property type="match status" value="1"/>
</dbReference>
<evidence type="ECO:0000259" key="1">
    <source>
        <dbReference type="PROSITE" id="PS51677"/>
    </source>
</evidence>
<dbReference type="InterPro" id="IPR011330">
    <property type="entry name" value="Glyco_hydro/deAcase_b/a-brl"/>
</dbReference>
<dbReference type="RefSeq" id="WP_274456872.1">
    <property type="nucleotide sequence ID" value="NZ_CP067097.1"/>
</dbReference>
<dbReference type="EMBL" id="JAUSTP010000014">
    <property type="protein sequence ID" value="MDQ0190118.1"/>
    <property type="molecule type" value="Genomic_DNA"/>
</dbReference>
<dbReference type="Gene3D" id="3.20.20.370">
    <property type="entry name" value="Glycoside hydrolase/deacetylase"/>
    <property type="match status" value="1"/>
</dbReference>
<dbReference type="SUPFAM" id="SSF88713">
    <property type="entry name" value="Glycoside hydrolase/deacetylase"/>
    <property type="match status" value="1"/>
</dbReference>
<evidence type="ECO:0000313" key="3">
    <source>
        <dbReference type="Proteomes" id="UP001232973"/>
    </source>
</evidence>
<keyword evidence="3" id="KW-1185">Reference proteome</keyword>